<sequence length="73" mass="7631">MHFSPAGRSGRVGKDTIVKLKCKWAEFVADESGATAIEYGLIAAGIALAIIEIIYALGTNLVAKLQALATALK</sequence>
<evidence type="ECO:0000313" key="3">
    <source>
        <dbReference type="Proteomes" id="UP000199184"/>
    </source>
</evidence>
<proteinExistence type="predicted"/>
<gene>
    <name evidence="2" type="ORF">GA0061098_1006328</name>
</gene>
<dbReference type="InterPro" id="IPR007047">
    <property type="entry name" value="Flp_Fap"/>
</dbReference>
<evidence type="ECO:0000313" key="2">
    <source>
        <dbReference type="EMBL" id="SCB35283.1"/>
    </source>
</evidence>
<feature type="transmembrane region" description="Helical" evidence="1">
    <location>
        <begin position="39"/>
        <end position="63"/>
    </location>
</feature>
<name>A0A1C3W5E1_9BRAD</name>
<keyword evidence="1" id="KW-0812">Transmembrane</keyword>
<keyword evidence="3" id="KW-1185">Reference proteome</keyword>
<keyword evidence="1" id="KW-1133">Transmembrane helix</keyword>
<organism evidence="2 3">
    <name type="scientific">Bradyrhizobium shewense</name>
    <dbReference type="NCBI Taxonomy" id="1761772"/>
    <lineage>
        <taxon>Bacteria</taxon>
        <taxon>Pseudomonadati</taxon>
        <taxon>Pseudomonadota</taxon>
        <taxon>Alphaproteobacteria</taxon>
        <taxon>Hyphomicrobiales</taxon>
        <taxon>Nitrobacteraceae</taxon>
        <taxon>Bradyrhizobium</taxon>
    </lineage>
</organism>
<accession>A0A1C3W5E1</accession>
<evidence type="ECO:0000256" key="1">
    <source>
        <dbReference type="SAM" id="Phobius"/>
    </source>
</evidence>
<dbReference type="EMBL" id="FMAI01000006">
    <property type="protein sequence ID" value="SCB35283.1"/>
    <property type="molecule type" value="Genomic_DNA"/>
</dbReference>
<dbReference type="Pfam" id="PF04964">
    <property type="entry name" value="Flp_Fap"/>
    <property type="match status" value="1"/>
</dbReference>
<dbReference type="AlphaFoldDB" id="A0A1C3W5E1"/>
<reference evidence="3" key="1">
    <citation type="submission" date="2016-08" db="EMBL/GenBank/DDBJ databases">
        <authorList>
            <person name="Varghese N."/>
            <person name="Submissions Spin"/>
        </authorList>
    </citation>
    <scope>NUCLEOTIDE SEQUENCE [LARGE SCALE GENOMIC DNA]</scope>
    <source>
        <strain evidence="3">ERR11</strain>
    </source>
</reference>
<keyword evidence="1" id="KW-0472">Membrane</keyword>
<protein>
    <submittedName>
        <fullName evidence="2">Pilus assembly protein Flp/PilA</fullName>
    </submittedName>
</protein>
<dbReference type="Proteomes" id="UP000199184">
    <property type="component" value="Unassembled WGS sequence"/>
</dbReference>